<reference evidence="1 2" key="1">
    <citation type="submission" date="2024-08" db="EMBL/GenBank/DDBJ databases">
        <title>Insights into the chromosomal genome structure of Flemingia macrophylla.</title>
        <authorList>
            <person name="Ding Y."/>
            <person name="Zhao Y."/>
            <person name="Bi W."/>
            <person name="Wu M."/>
            <person name="Zhao G."/>
            <person name="Gong Y."/>
            <person name="Li W."/>
            <person name="Zhang P."/>
        </authorList>
    </citation>
    <scope>NUCLEOTIDE SEQUENCE [LARGE SCALE GENOMIC DNA]</scope>
    <source>
        <strain evidence="1">DYQJB</strain>
        <tissue evidence="1">Leaf</tissue>
    </source>
</reference>
<organism evidence="1 2">
    <name type="scientific">Flemingia macrophylla</name>
    <dbReference type="NCBI Taxonomy" id="520843"/>
    <lineage>
        <taxon>Eukaryota</taxon>
        <taxon>Viridiplantae</taxon>
        <taxon>Streptophyta</taxon>
        <taxon>Embryophyta</taxon>
        <taxon>Tracheophyta</taxon>
        <taxon>Spermatophyta</taxon>
        <taxon>Magnoliopsida</taxon>
        <taxon>eudicotyledons</taxon>
        <taxon>Gunneridae</taxon>
        <taxon>Pentapetalae</taxon>
        <taxon>rosids</taxon>
        <taxon>fabids</taxon>
        <taxon>Fabales</taxon>
        <taxon>Fabaceae</taxon>
        <taxon>Papilionoideae</taxon>
        <taxon>50 kb inversion clade</taxon>
        <taxon>NPAAA clade</taxon>
        <taxon>indigoferoid/millettioid clade</taxon>
        <taxon>Phaseoleae</taxon>
        <taxon>Flemingia</taxon>
    </lineage>
</organism>
<dbReference type="AlphaFoldDB" id="A0ABD1L8Z9"/>
<accession>A0ABD1L8Z9</accession>
<evidence type="ECO:0000313" key="2">
    <source>
        <dbReference type="Proteomes" id="UP001603857"/>
    </source>
</evidence>
<gene>
    <name evidence="1" type="ORF">Fmac_028802</name>
</gene>
<evidence type="ECO:0000313" key="1">
    <source>
        <dbReference type="EMBL" id="KAL2319833.1"/>
    </source>
</evidence>
<name>A0ABD1L8Z9_9FABA</name>
<protein>
    <recommendedName>
        <fullName evidence="3">Zinc finger protein</fullName>
    </recommendedName>
</protein>
<dbReference type="EMBL" id="JBGMDY010000010">
    <property type="protein sequence ID" value="KAL2319833.1"/>
    <property type="molecule type" value="Genomic_DNA"/>
</dbReference>
<evidence type="ECO:0008006" key="3">
    <source>
        <dbReference type="Google" id="ProtNLM"/>
    </source>
</evidence>
<keyword evidence="2" id="KW-1185">Reference proteome</keyword>
<sequence length="54" mass="5969">MAEEEPIVMAKEEGRVVAEKMHNVMSELEVQVRSSGSKTIECGVCQHPFLVSAH</sequence>
<proteinExistence type="predicted"/>
<dbReference type="Proteomes" id="UP001603857">
    <property type="component" value="Unassembled WGS sequence"/>
</dbReference>
<comment type="caution">
    <text evidence="1">The sequence shown here is derived from an EMBL/GenBank/DDBJ whole genome shotgun (WGS) entry which is preliminary data.</text>
</comment>